<dbReference type="AlphaFoldDB" id="A0A0R1UJH4"/>
<accession>A0A0R1UJH4</accession>
<dbReference type="InterPro" id="IPR016181">
    <property type="entry name" value="Acyl_CoA_acyltransferase"/>
</dbReference>
<dbReference type="STRING" id="1423753.FD28_GL001353"/>
<dbReference type="CDD" id="cd04301">
    <property type="entry name" value="NAT_SF"/>
    <property type="match status" value="1"/>
</dbReference>
<evidence type="ECO:0000256" key="1">
    <source>
        <dbReference type="ARBA" id="ARBA00022679"/>
    </source>
</evidence>
<dbReference type="EMBL" id="AZFS01000064">
    <property type="protein sequence ID" value="KRL93468.1"/>
    <property type="molecule type" value="Genomic_DNA"/>
</dbReference>
<organism evidence="3 4">
    <name type="scientific">Levilactobacillus hammesii DSM 16381</name>
    <dbReference type="NCBI Taxonomy" id="1423753"/>
    <lineage>
        <taxon>Bacteria</taxon>
        <taxon>Bacillati</taxon>
        <taxon>Bacillota</taxon>
        <taxon>Bacilli</taxon>
        <taxon>Lactobacillales</taxon>
        <taxon>Lactobacillaceae</taxon>
        <taxon>Levilactobacillus</taxon>
    </lineage>
</organism>
<dbReference type="OrthoDB" id="9799681at2"/>
<feature type="domain" description="N-acetyltransferase" evidence="2">
    <location>
        <begin position="1"/>
        <end position="157"/>
    </location>
</feature>
<dbReference type="GO" id="GO:0008080">
    <property type="term" value="F:N-acetyltransferase activity"/>
    <property type="evidence" value="ECO:0007669"/>
    <property type="project" value="InterPro"/>
</dbReference>
<comment type="caution">
    <text evidence="3">The sequence shown here is derived from an EMBL/GenBank/DDBJ whole genome shotgun (WGS) entry which is preliminary data.</text>
</comment>
<evidence type="ECO:0000259" key="2">
    <source>
        <dbReference type="PROSITE" id="PS51186"/>
    </source>
</evidence>
<dbReference type="PANTHER" id="PTHR13947">
    <property type="entry name" value="GNAT FAMILY N-ACETYLTRANSFERASE"/>
    <property type="match status" value="1"/>
</dbReference>
<dbReference type="Proteomes" id="UP000051580">
    <property type="component" value="Unassembled WGS sequence"/>
</dbReference>
<dbReference type="InterPro" id="IPR050769">
    <property type="entry name" value="NAT_camello-type"/>
</dbReference>
<dbReference type="PROSITE" id="PS51186">
    <property type="entry name" value="GNAT"/>
    <property type="match status" value="1"/>
</dbReference>
<evidence type="ECO:0000313" key="3">
    <source>
        <dbReference type="EMBL" id="KRL93468.1"/>
    </source>
</evidence>
<evidence type="ECO:0000313" key="4">
    <source>
        <dbReference type="Proteomes" id="UP000051580"/>
    </source>
</evidence>
<proteinExistence type="predicted"/>
<dbReference type="SUPFAM" id="SSF55729">
    <property type="entry name" value="Acyl-CoA N-acyltransferases (Nat)"/>
    <property type="match status" value="1"/>
</dbReference>
<dbReference type="PANTHER" id="PTHR13947:SF37">
    <property type="entry name" value="LD18367P"/>
    <property type="match status" value="1"/>
</dbReference>
<keyword evidence="1 3" id="KW-0808">Transferase</keyword>
<protein>
    <submittedName>
        <fullName evidence="3">Acetyltransferase</fullName>
    </submittedName>
</protein>
<name>A0A0R1UJH4_9LACO</name>
<dbReference type="RefSeq" id="WP_057735169.1">
    <property type="nucleotide sequence ID" value="NZ_AZFS01000064.1"/>
</dbReference>
<dbReference type="PATRIC" id="fig|1423753.3.peg.1404"/>
<reference evidence="3 4" key="1">
    <citation type="journal article" date="2015" name="Genome Announc.">
        <title>Expanding the biotechnology potential of lactobacilli through comparative genomics of 213 strains and associated genera.</title>
        <authorList>
            <person name="Sun Z."/>
            <person name="Harris H.M."/>
            <person name="McCann A."/>
            <person name="Guo C."/>
            <person name="Argimon S."/>
            <person name="Zhang W."/>
            <person name="Yang X."/>
            <person name="Jeffery I.B."/>
            <person name="Cooney J.C."/>
            <person name="Kagawa T.F."/>
            <person name="Liu W."/>
            <person name="Song Y."/>
            <person name="Salvetti E."/>
            <person name="Wrobel A."/>
            <person name="Rasinkangas P."/>
            <person name="Parkhill J."/>
            <person name="Rea M.C."/>
            <person name="O'Sullivan O."/>
            <person name="Ritari J."/>
            <person name="Douillard F.P."/>
            <person name="Paul Ross R."/>
            <person name="Yang R."/>
            <person name="Briner A.E."/>
            <person name="Felis G.E."/>
            <person name="de Vos W.M."/>
            <person name="Barrangou R."/>
            <person name="Klaenhammer T.R."/>
            <person name="Caufield P.W."/>
            <person name="Cui Y."/>
            <person name="Zhang H."/>
            <person name="O'Toole P.W."/>
        </authorList>
    </citation>
    <scope>NUCLEOTIDE SEQUENCE [LARGE SCALE GENOMIC DNA]</scope>
    <source>
        <strain evidence="3 4">DSM 16381</strain>
    </source>
</reference>
<dbReference type="InterPro" id="IPR000182">
    <property type="entry name" value="GNAT_dom"/>
</dbReference>
<keyword evidence="4" id="KW-1185">Reference proteome</keyword>
<sequence>MEIKPYTESPQTVAELVDLIMFCQNTEAHLGIKMAEQADVFDIQRHYQQTGGNFWLAWDKGHVVGCIGLLRVDSQVGVLKKFFTYPPYRGQPHRLGQRLFTTFMAYAKAETALTEIVLDTPAAETRSHYFYEKNGFQQISRQALPVAYAFPDRQSLIYAQGIVR</sequence>
<gene>
    <name evidence="3" type="ORF">FD28_GL001353</name>
</gene>
<dbReference type="Gene3D" id="3.40.630.30">
    <property type="match status" value="1"/>
</dbReference>
<dbReference type="Pfam" id="PF00583">
    <property type="entry name" value="Acetyltransf_1"/>
    <property type="match status" value="1"/>
</dbReference>